<dbReference type="PATRIC" id="fig|838561.3.peg.1316"/>
<name>W6ANA0_9MOLU</name>
<evidence type="ECO:0000313" key="1">
    <source>
        <dbReference type="EMBL" id="AHI58667.1"/>
    </source>
</evidence>
<sequence>MSINTKAPASLFILEEIKLKLEEETKLFLNELISLEVLDQQSFKAFADFKLELLQQLSQISTINATEIEQFFNQKENLVFIQKNKYFKFKTSISSMLANATPQEITDISLIFESFEHQRKQHVSHNSFFIEWKIIQKKILQDLKGKFNTLNSIKQSVFQNDLLTEFTKDLMEIKSISNITNLLNDVKNVVYLYSNNKIQTYLKFKNTVFPVFDLDILKKDINNEILLAEIQRLFKDYHEKLSTEQDDHELDFLKQILQNRKEIILSVIGIFNEKVNLIKKNKNNIDNNTR</sequence>
<dbReference type="RefSeq" id="WP_025317878.1">
    <property type="nucleotide sequence ID" value="NZ_CP002082.1"/>
</dbReference>
<dbReference type="HOGENOM" id="CLU_959449_0_0_14"/>
<accession>W6ANA0</accession>
<organism evidence="1 2">
    <name type="scientific">Spiroplasma mirum ATCC 29335</name>
    <dbReference type="NCBI Taxonomy" id="838561"/>
    <lineage>
        <taxon>Bacteria</taxon>
        <taxon>Bacillati</taxon>
        <taxon>Mycoplasmatota</taxon>
        <taxon>Mollicutes</taxon>
        <taxon>Entomoplasmatales</taxon>
        <taxon>Spiroplasmataceae</taxon>
        <taxon>Spiroplasma</taxon>
    </lineage>
</organism>
<dbReference type="STRING" id="838561.P344_06845"/>
<proteinExistence type="predicted"/>
<dbReference type="Proteomes" id="UP000019260">
    <property type="component" value="Chromosome"/>
</dbReference>
<protein>
    <submittedName>
        <fullName evidence="1">Uncharacterized protein</fullName>
    </submittedName>
</protein>
<dbReference type="OrthoDB" id="9917849at2"/>
<dbReference type="AlphaFoldDB" id="W6ANA0"/>
<gene>
    <name evidence="1" type="ORF">P344_06845</name>
</gene>
<evidence type="ECO:0000313" key="2">
    <source>
        <dbReference type="Proteomes" id="UP000019260"/>
    </source>
</evidence>
<dbReference type="KEGG" id="smia:P344_06845"/>
<dbReference type="EMBL" id="CP006720">
    <property type="protein sequence ID" value="AHI58667.1"/>
    <property type="molecule type" value="Genomic_DNA"/>
</dbReference>
<reference evidence="1 2" key="1">
    <citation type="submission" date="2013-09" db="EMBL/GenBank/DDBJ databases">
        <title>Complete genome sequence of Spiroplasma mirum suckling mouse cataract agent.</title>
        <authorList>
            <person name="Landry C.A."/>
            <person name="Bastian F.O."/>
            <person name="Thune R.L."/>
        </authorList>
    </citation>
    <scope>NUCLEOTIDE SEQUENCE [LARGE SCALE GENOMIC DNA]</scope>
    <source>
        <strain evidence="1 2">SMCA</strain>
    </source>
</reference>
<keyword evidence="2" id="KW-1185">Reference proteome</keyword>